<keyword evidence="4" id="KW-1003">Cell membrane</keyword>
<feature type="transmembrane region" description="Helical" evidence="9">
    <location>
        <begin position="921"/>
        <end position="949"/>
    </location>
</feature>
<dbReference type="PANTHER" id="PTHR32063:SF32">
    <property type="entry name" value="AMINOGLYCOSIDE EFFLUX PUMP-RELATED"/>
    <property type="match status" value="1"/>
</dbReference>
<comment type="caution">
    <text evidence="10">The sequence shown here is derived from an EMBL/GenBank/DDBJ whole genome shotgun (WGS) entry which is preliminary data.</text>
</comment>
<dbReference type="Gene3D" id="3.30.70.1320">
    <property type="entry name" value="Multidrug efflux transporter AcrB pore domain like"/>
    <property type="match status" value="1"/>
</dbReference>
<keyword evidence="8 9" id="KW-0472">Membrane</keyword>
<proteinExistence type="inferred from homology"/>
<dbReference type="SUPFAM" id="SSF82714">
    <property type="entry name" value="Multidrug efflux transporter AcrB TolC docking domain, DN and DC subdomains"/>
    <property type="match status" value="2"/>
</dbReference>
<evidence type="ECO:0000256" key="2">
    <source>
        <dbReference type="ARBA" id="ARBA00010942"/>
    </source>
</evidence>
<dbReference type="SUPFAM" id="SSF82693">
    <property type="entry name" value="Multidrug efflux transporter AcrB pore domain, PN1, PN2, PC1 and PC2 subdomains"/>
    <property type="match status" value="4"/>
</dbReference>
<keyword evidence="3 9" id="KW-0813">Transport</keyword>
<evidence type="ECO:0000256" key="8">
    <source>
        <dbReference type="ARBA" id="ARBA00023136"/>
    </source>
</evidence>
<dbReference type="InterPro" id="IPR004764">
    <property type="entry name" value="MdtF-like"/>
</dbReference>
<evidence type="ECO:0000256" key="9">
    <source>
        <dbReference type="RuleBase" id="RU364070"/>
    </source>
</evidence>
<feature type="transmembrane region" description="Helical" evidence="9">
    <location>
        <begin position="1002"/>
        <end position="1024"/>
    </location>
</feature>
<evidence type="ECO:0000256" key="5">
    <source>
        <dbReference type="ARBA" id="ARBA00022519"/>
    </source>
</evidence>
<comment type="similarity">
    <text evidence="2 9">Belongs to the resistance-nodulation-cell division (RND) (TC 2.A.6) family.</text>
</comment>
<feature type="transmembrane region" description="Helical" evidence="9">
    <location>
        <begin position="534"/>
        <end position="552"/>
    </location>
</feature>
<keyword evidence="11" id="KW-1185">Reference proteome</keyword>
<accession>A0ABQ6P6A9</accession>
<feature type="transmembrane region" description="Helical" evidence="9">
    <location>
        <begin position="470"/>
        <end position="497"/>
    </location>
</feature>
<feature type="transmembrane region" description="Helical" evidence="9">
    <location>
        <begin position="870"/>
        <end position="888"/>
    </location>
</feature>
<dbReference type="PANTHER" id="PTHR32063">
    <property type="match status" value="1"/>
</dbReference>
<feature type="transmembrane region" description="Helical" evidence="9">
    <location>
        <begin position="393"/>
        <end position="413"/>
    </location>
</feature>
<reference evidence="10 11" key="1">
    <citation type="submission" date="2023-06" db="EMBL/GenBank/DDBJ databases">
        <title>Draft genome sequence of Novosphingobium sp. strain IK01.</title>
        <authorList>
            <person name="Hatamoto M."/>
            <person name="Ikarashi T."/>
            <person name="Yamaguchi T."/>
        </authorList>
    </citation>
    <scope>NUCLEOTIDE SEQUENCE [LARGE SCALE GENOMIC DNA]</scope>
    <source>
        <strain evidence="10 11">IK01</strain>
    </source>
</reference>
<dbReference type="Gene3D" id="3.30.70.1440">
    <property type="entry name" value="Multidrug efflux transporter AcrB pore domain"/>
    <property type="match status" value="1"/>
</dbReference>
<feature type="transmembrane region" description="Helical" evidence="9">
    <location>
        <begin position="434"/>
        <end position="458"/>
    </location>
</feature>
<evidence type="ECO:0000313" key="11">
    <source>
        <dbReference type="Proteomes" id="UP001187221"/>
    </source>
</evidence>
<keyword evidence="7 9" id="KW-1133">Transmembrane helix</keyword>
<protein>
    <recommendedName>
        <fullName evidence="9">Efflux pump membrane transporter</fullName>
    </recommendedName>
</protein>
<evidence type="ECO:0000256" key="6">
    <source>
        <dbReference type="ARBA" id="ARBA00022692"/>
    </source>
</evidence>
<organism evidence="10 11">
    <name type="scientific">Novosphingobium pituita</name>
    <dbReference type="NCBI Taxonomy" id="3056842"/>
    <lineage>
        <taxon>Bacteria</taxon>
        <taxon>Pseudomonadati</taxon>
        <taxon>Pseudomonadota</taxon>
        <taxon>Alphaproteobacteria</taxon>
        <taxon>Sphingomonadales</taxon>
        <taxon>Sphingomonadaceae</taxon>
        <taxon>Novosphingobium</taxon>
    </lineage>
</organism>
<keyword evidence="5 9" id="KW-0997">Cell inner membrane</keyword>
<evidence type="ECO:0000256" key="3">
    <source>
        <dbReference type="ARBA" id="ARBA00022448"/>
    </source>
</evidence>
<dbReference type="Gene3D" id="3.30.2090.10">
    <property type="entry name" value="Multidrug efflux transporter AcrB TolC docking domain, DN and DC subdomains"/>
    <property type="match status" value="2"/>
</dbReference>
<evidence type="ECO:0000256" key="4">
    <source>
        <dbReference type="ARBA" id="ARBA00022475"/>
    </source>
</evidence>
<dbReference type="Pfam" id="PF00873">
    <property type="entry name" value="ACR_tran"/>
    <property type="match status" value="1"/>
</dbReference>
<feature type="transmembrane region" description="Helical" evidence="9">
    <location>
        <begin position="12"/>
        <end position="33"/>
    </location>
</feature>
<evidence type="ECO:0000256" key="1">
    <source>
        <dbReference type="ARBA" id="ARBA00004429"/>
    </source>
</evidence>
<dbReference type="NCBIfam" id="TIGR00915">
    <property type="entry name" value="2A0602"/>
    <property type="match status" value="1"/>
</dbReference>
<dbReference type="Gene3D" id="1.20.1640.10">
    <property type="entry name" value="Multidrug efflux transporter AcrB transmembrane domain"/>
    <property type="match status" value="2"/>
</dbReference>
<dbReference type="SUPFAM" id="SSF82866">
    <property type="entry name" value="Multidrug efflux transporter AcrB transmembrane domain"/>
    <property type="match status" value="2"/>
</dbReference>
<dbReference type="RefSeq" id="WP_317974239.1">
    <property type="nucleotide sequence ID" value="NZ_BTFW01000001.1"/>
</dbReference>
<sequence>MLSRFFAHRPIFAWVIAIVVMSAGAFAISTMGIEQYPDIAPPTVSISATYNGADAAAVENSVTQVLEQQLKGIDGMLYFTSTSSNGSSSITVTFEKGTNPDTAQVQVQNAISRSLSRLPAVVQQLGVTVTKAQSDMLLVLALYDTSGRSTVADIADYLTTHFQDPLSRVEGVGSADVFGSSYAMRIWLDPAKLAAVNLMPSDVTAALTAQNTQVPAGEIGALPAPQGQRLDATVTARSRLQTVDDFKKVVLKSSADGGVVHLSDVARVEMGQENYSSINTLNGYPATGLSVSLASGANAMTTAKLVKARVDELSKDLPQGYHIEYPRDSSTFVKISIEEVVKALIEAIALVVVVMFVFLQNWRATLIPTIAVPVVLLGTFGILSLLGYTVNTLTMFGLVLAIGLLVDDAIVVVENVERVMHEEHLPPLEATVKSMGEITSALIGITLVLTAVFVPMALFGGSTGVIYRQFSVTIVSAMSLSVMVALVLTPALCATLLKQTEKPKGRFFQGFNRRYDSLQGAYHGRLKQVVGRPLPWMLAFVVIVAAMIFLYMRIPTSFLPEEDQGQLMVVYTLPVGSTMEQTQTLANEAQKLIKQTEGDNIRAMFLVTGRGQGGSGQNTGQGFVLLKDWDERPGTANSASAMALRLNRLLAEKLGTRAQVFVLAPPSIRGLGNAAGFDMYLQDSQGLGRTALTAARKQLVEDANGSGQVAQARLQGLEDTNQLKITVNDEAITAFQISPANVNSTLSTAWGSTYVNDFVDRGRVKRVYVQGDAPFRSRPQDLGQWYVRGNNGAMAPFSAFAKTEWIVAPPVLPRFNGIAAQEIVGNPTPGISSGQAMAQMEKLAGAMNGGYTVAWTGLSYQERAASSQTGVLYGISVFFIFLCLAALYESWSVPVSVLLVIPLGVVGAVLAVTLRGFTNDIYFQVALLTTIGLSAKNAILIVEFAEAALHRGMKPLDAALEAARLRFRPIIMTSVAFIAGVIPLAVASGAGANGRREIGTGVLGGMVSATLLAIFLVPLFFVLVKRLFGHSDKETAQ</sequence>
<dbReference type="EMBL" id="BTFW01000001">
    <property type="protein sequence ID" value="GMM60442.1"/>
    <property type="molecule type" value="Genomic_DNA"/>
</dbReference>
<dbReference type="Gene3D" id="3.30.70.1430">
    <property type="entry name" value="Multidrug efflux transporter AcrB pore domain"/>
    <property type="match status" value="2"/>
</dbReference>
<feature type="transmembrane region" description="Helical" evidence="9">
    <location>
        <begin position="895"/>
        <end position="915"/>
    </location>
</feature>
<feature type="transmembrane region" description="Helical" evidence="9">
    <location>
        <begin position="340"/>
        <end position="359"/>
    </location>
</feature>
<gene>
    <name evidence="10" type="ORF">NUTIK01_12190</name>
</gene>
<keyword evidence="6 9" id="KW-0812">Transmembrane</keyword>
<dbReference type="InterPro" id="IPR027463">
    <property type="entry name" value="AcrB_DN_DC_subdom"/>
</dbReference>
<feature type="transmembrane region" description="Helical" evidence="9">
    <location>
        <begin position="366"/>
        <end position="387"/>
    </location>
</feature>
<evidence type="ECO:0000313" key="10">
    <source>
        <dbReference type="EMBL" id="GMM60442.1"/>
    </source>
</evidence>
<comment type="subcellular location">
    <subcellularLocation>
        <location evidence="1 9">Cell inner membrane</location>
        <topology evidence="1 9">Multi-pass membrane protein</topology>
    </subcellularLocation>
</comment>
<evidence type="ECO:0000256" key="7">
    <source>
        <dbReference type="ARBA" id="ARBA00022989"/>
    </source>
</evidence>
<dbReference type="NCBIfam" id="NF000282">
    <property type="entry name" value="RND_permease_1"/>
    <property type="match status" value="1"/>
</dbReference>
<name>A0ABQ6P6A9_9SPHN</name>
<dbReference type="Proteomes" id="UP001187221">
    <property type="component" value="Unassembled WGS sequence"/>
</dbReference>
<feature type="transmembrane region" description="Helical" evidence="9">
    <location>
        <begin position="970"/>
        <end position="990"/>
    </location>
</feature>
<dbReference type="PRINTS" id="PR00702">
    <property type="entry name" value="ACRIFLAVINRP"/>
</dbReference>
<dbReference type="InterPro" id="IPR001036">
    <property type="entry name" value="Acrflvin-R"/>
</dbReference>